<organism evidence="1">
    <name type="scientific">marine metagenome</name>
    <dbReference type="NCBI Taxonomy" id="408172"/>
    <lineage>
        <taxon>unclassified sequences</taxon>
        <taxon>metagenomes</taxon>
        <taxon>ecological metagenomes</taxon>
    </lineage>
</organism>
<dbReference type="AlphaFoldDB" id="A0A383DNX3"/>
<gene>
    <name evidence="1" type="ORF">METZ01_LOCUS498878</name>
</gene>
<sequence>MPPTALRIRKRSCLISIFFIFLSFLKAQSQSAILHIDILSEPTGVEVTIIFDQSIDRDDISGWIDRQNWFTLSLFNVSLPSSDIVKKEYSYPLLSVDAAETDGSMQIIFHTARNLDSYQLIRHAKGKNLLVVLNYGKDKADETLEKGELVQSFIVEELPDTFDVMKDRWRHPSSWKEARERSSIRILCDTKDLPIYVDNKLVGKSPL</sequence>
<feature type="non-terminal residue" evidence="1">
    <location>
        <position position="207"/>
    </location>
</feature>
<dbReference type="EMBL" id="UINC01218831">
    <property type="protein sequence ID" value="SVE46024.1"/>
    <property type="molecule type" value="Genomic_DNA"/>
</dbReference>
<name>A0A383DNX3_9ZZZZ</name>
<proteinExistence type="predicted"/>
<accession>A0A383DNX3</accession>
<reference evidence="1" key="1">
    <citation type="submission" date="2018-05" db="EMBL/GenBank/DDBJ databases">
        <authorList>
            <person name="Lanie J.A."/>
            <person name="Ng W.-L."/>
            <person name="Kazmierczak K.M."/>
            <person name="Andrzejewski T.M."/>
            <person name="Davidsen T.M."/>
            <person name="Wayne K.J."/>
            <person name="Tettelin H."/>
            <person name="Glass J.I."/>
            <person name="Rusch D."/>
            <person name="Podicherti R."/>
            <person name="Tsui H.-C.T."/>
            <person name="Winkler M.E."/>
        </authorList>
    </citation>
    <scope>NUCLEOTIDE SEQUENCE</scope>
</reference>
<protein>
    <submittedName>
        <fullName evidence="1">Uncharacterized protein</fullName>
    </submittedName>
</protein>
<evidence type="ECO:0000313" key="1">
    <source>
        <dbReference type="EMBL" id="SVE46024.1"/>
    </source>
</evidence>